<sequence length="155" mass="17956">MQDGFHWSSKNVHLGASHFDMKVNDPKLLRYGQQLSRTFYLSDSGTPVSWTAKLEVAANEQSDLVSFKIGDLQLDQIQKADAWNTNGQLIYHYRLYDLNNNFNAIYDDVPLEGWWPWPKKKEQAVGVRRNGKSRKPVDVHKARVDIPKSIEMMYT</sequence>
<protein>
    <submittedName>
        <fullName evidence="1">Uncharacterized protein</fullName>
    </submittedName>
</protein>
<dbReference type="Proteomes" id="UP001281614">
    <property type="component" value="Unassembled WGS sequence"/>
</dbReference>
<organism evidence="1 2">
    <name type="scientific">Colletotrichum kahawae</name>
    <name type="common">Coffee berry disease fungus</name>
    <dbReference type="NCBI Taxonomy" id="34407"/>
    <lineage>
        <taxon>Eukaryota</taxon>
        <taxon>Fungi</taxon>
        <taxon>Dikarya</taxon>
        <taxon>Ascomycota</taxon>
        <taxon>Pezizomycotina</taxon>
        <taxon>Sordariomycetes</taxon>
        <taxon>Hypocreomycetidae</taxon>
        <taxon>Glomerellales</taxon>
        <taxon>Glomerellaceae</taxon>
        <taxon>Colletotrichum</taxon>
        <taxon>Colletotrichum gloeosporioides species complex</taxon>
    </lineage>
</organism>
<gene>
    <name evidence="1" type="ORF">CKAH01_18100</name>
</gene>
<evidence type="ECO:0000313" key="1">
    <source>
        <dbReference type="EMBL" id="KAK2748257.1"/>
    </source>
</evidence>
<keyword evidence="2" id="KW-1185">Reference proteome</keyword>
<accession>A0AAE0D3S3</accession>
<dbReference type="EMBL" id="VYYT01000283">
    <property type="protein sequence ID" value="KAK2748257.1"/>
    <property type="molecule type" value="Genomic_DNA"/>
</dbReference>
<comment type="caution">
    <text evidence="1">The sequence shown here is derived from an EMBL/GenBank/DDBJ whole genome shotgun (WGS) entry which is preliminary data.</text>
</comment>
<evidence type="ECO:0000313" key="2">
    <source>
        <dbReference type="Proteomes" id="UP001281614"/>
    </source>
</evidence>
<proteinExistence type="predicted"/>
<reference evidence="1" key="1">
    <citation type="submission" date="2023-02" db="EMBL/GenBank/DDBJ databases">
        <title>Colletotrichum kahawae CIFC_Que2 genome sequencing and assembly.</title>
        <authorList>
            <person name="Baroncelli R."/>
        </authorList>
    </citation>
    <scope>NUCLEOTIDE SEQUENCE</scope>
    <source>
        <strain evidence="1">CIFC_Que2</strain>
    </source>
</reference>
<name>A0AAE0D3S3_COLKA</name>
<dbReference type="AlphaFoldDB" id="A0AAE0D3S3"/>